<accession>A0A8J3PN87</accession>
<evidence type="ECO:0000256" key="5">
    <source>
        <dbReference type="ARBA" id="ARBA00022643"/>
    </source>
</evidence>
<comment type="catalytic activity">
    <reaction evidence="9">
        <text>3 propionate 3-nitronate + 3 O2 + H2O = 3 3-oxopropanoate + 2 nitrate + nitrite + H2O2 + 3 H(+)</text>
        <dbReference type="Rhea" id="RHEA:57332"/>
        <dbReference type="ChEBI" id="CHEBI:15377"/>
        <dbReference type="ChEBI" id="CHEBI:15378"/>
        <dbReference type="ChEBI" id="CHEBI:15379"/>
        <dbReference type="ChEBI" id="CHEBI:16240"/>
        <dbReference type="ChEBI" id="CHEBI:16301"/>
        <dbReference type="ChEBI" id="CHEBI:17632"/>
        <dbReference type="ChEBI" id="CHEBI:33190"/>
        <dbReference type="ChEBI" id="CHEBI:136067"/>
    </reaction>
</comment>
<dbReference type="PANTHER" id="PTHR42747">
    <property type="entry name" value="NITRONATE MONOOXYGENASE-RELATED"/>
    <property type="match status" value="1"/>
</dbReference>
<dbReference type="RefSeq" id="WP_203981301.1">
    <property type="nucleotide sequence ID" value="NZ_BAAAQJ010000008.1"/>
</dbReference>
<evidence type="ECO:0000256" key="9">
    <source>
        <dbReference type="ARBA" id="ARBA00049401"/>
    </source>
</evidence>
<dbReference type="GO" id="GO:0018580">
    <property type="term" value="F:nitronate monooxygenase activity"/>
    <property type="evidence" value="ECO:0007669"/>
    <property type="project" value="InterPro"/>
</dbReference>
<keyword evidence="4" id="KW-0285">Flavoprotein</keyword>
<keyword evidence="7" id="KW-0503">Monooxygenase</keyword>
<dbReference type="SUPFAM" id="SSF51412">
    <property type="entry name" value="Inosine monophosphate dehydrogenase (IMPDH)"/>
    <property type="match status" value="1"/>
</dbReference>
<name>A0A8J3PN87_9ACTN</name>
<keyword evidence="10" id="KW-0732">Signal</keyword>
<evidence type="ECO:0000256" key="8">
    <source>
        <dbReference type="ARBA" id="ARBA00031155"/>
    </source>
</evidence>
<dbReference type="EMBL" id="BONU01000011">
    <property type="protein sequence ID" value="GIG73691.1"/>
    <property type="molecule type" value="Genomic_DNA"/>
</dbReference>
<dbReference type="InterPro" id="IPR004136">
    <property type="entry name" value="NMO"/>
</dbReference>
<keyword evidence="5" id="KW-0288">FMN</keyword>
<evidence type="ECO:0000256" key="4">
    <source>
        <dbReference type="ARBA" id="ARBA00022630"/>
    </source>
</evidence>
<evidence type="ECO:0000256" key="1">
    <source>
        <dbReference type="ARBA" id="ARBA00001917"/>
    </source>
</evidence>
<dbReference type="CDD" id="cd04730">
    <property type="entry name" value="NPD_like"/>
    <property type="match status" value="1"/>
</dbReference>
<dbReference type="GO" id="GO:0051213">
    <property type="term" value="F:dioxygenase activity"/>
    <property type="evidence" value="ECO:0007669"/>
    <property type="project" value="UniProtKB-KW"/>
</dbReference>
<evidence type="ECO:0000256" key="3">
    <source>
        <dbReference type="ARBA" id="ARBA00022575"/>
    </source>
</evidence>
<feature type="signal peptide" evidence="10">
    <location>
        <begin position="1"/>
        <end position="27"/>
    </location>
</feature>
<dbReference type="PANTHER" id="PTHR42747:SF3">
    <property type="entry name" value="NITRONATE MONOOXYGENASE-RELATED"/>
    <property type="match status" value="1"/>
</dbReference>
<evidence type="ECO:0000256" key="7">
    <source>
        <dbReference type="ARBA" id="ARBA00023033"/>
    </source>
</evidence>
<dbReference type="AlphaFoldDB" id="A0A8J3PN87"/>
<comment type="caution">
    <text evidence="11">The sequence shown here is derived from an EMBL/GenBank/DDBJ whole genome shotgun (WGS) entry which is preliminary data.</text>
</comment>
<evidence type="ECO:0000256" key="10">
    <source>
        <dbReference type="SAM" id="SignalP"/>
    </source>
</evidence>
<evidence type="ECO:0000256" key="6">
    <source>
        <dbReference type="ARBA" id="ARBA00023002"/>
    </source>
</evidence>
<dbReference type="Pfam" id="PF03060">
    <property type="entry name" value="NMO"/>
    <property type="match status" value="1"/>
</dbReference>
<keyword evidence="11" id="KW-0223">Dioxygenase</keyword>
<dbReference type="Gene3D" id="3.20.20.70">
    <property type="entry name" value="Aldolase class I"/>
    <property type="match status" value="1"/>
</dbReference>
<comment type="cofactor">
    <cofactor evidence="1">
        <name>FMN</name>
        <dbReference type="ChEBI" id="CHEBI:58210"/>
    </cofactor>
</comment>
<comment type="similarity">
    <text evidence="2">Belongs to the nitronate monooxygenase family. NMO class I subfamily.</text>
</comment>
<keyword evidence="3" id="KW-0216">Detoxification</keyword>
<keyword evidence="12" id="KW-1185">Reference proteome</keyword>
<reference evidence="11" key="1">
    <citation type="submission" date="2021-01" db="EMBL/GenBank/DDBJ databases">
        <title>Whole genome shotgun sequence of Planosporangium flavigriseum NBRC 105377.</title>
        <authorList>
            <person name="Komaki H."/>
            <person name="Tamura T."/>
        </authorList>
    </citation>
    <scope>NUCLEOTIDE SEQUENCE</scope>
    <source>
        <strain evidence="11">NBRC 105377</strain>
    </source>
</reference>
<evidence type="ECO:0000256" key="2">
    <source>
        <dbReference type="ARBA" id="ARBA00009881"/>
    </source>
</evidence>
<proteinExistence type="inferred from homology"/>
<evidence type="ECO:0000313" key="12">
    <source>
        <dbReference type="Proteomes" id="UP000653674"/>
    </source>
</evidence>
<dbReference type="InterPro" id="IPR013785">
    <property type="entry name" value="Aldolase_TIM"/>
</dbReference>
<dbReference type="Proteomes" id="UP000653674">
    <property type="component" value="Unassembled WGS sequence"/>
</dbReference>
<protein>
    <recommendedName>
        <fullName evidence="8">Propionate 3-nitronate monooxygenase</fullName>
    </recommendedName>
</protein>
<sequence length="349" mass="35875">MSAVLARLRRPVVAAPMAGGPSTPALAAAVSNAGGLGFLAGAYLSPERLAADIASVRRLTDQPFGVNLFAPVAPPADEAAVVAYAERLTPIARRWGVVLGVPVGGDDRYSEKVDLLLADPVPVVSFAFGVPTSDVVDALHDRGSEVWVTVSHPVAAVAADEVSADALVVQGMEAGAHRGGIDDTDEYALLPLLRLVAARTRLPMVAAGGIADGPALAAVLAAGASAGALGTAFLRSPEAGTSDAHRTAVASSADTRLTRGFTGRRARGVVNEFMRSFDEAAPAAYPHVHYLTAPLRAAARAAGDPSVLNLWAGQAHALSRDLPAAEIVERIAGEAAETIEALSRRFLLR</sequence>
<organism evidence="11 12">
    <name type="scientific">Planosporangium flavigriseum</name>
    <dbReference type="NCBI Taxonomy" id="373681"/>
    <lineage>
        <taxon>Bacteria</taxon>
        <taxon>Bacillati</taxon>
        <taxon>Actinomycetota</taxon>
        <taxon>Actinomycetes</taxon>
        <taxon>Micromonosporales</taxon>
        <taxon>Micromonosporaceae</taxon>
        <taxon>Planosporangium</taxon>
    </lineage>
</organism>
<gene>
    <name evidence="11" type="ORF">Pfl04_20950</name>
</gene>
<keyword evidence="6" id="KW-0560">Oxidoreductase</keyword>
<feature type="chain" id="PRO_5035159354" description="Propionate 3-nitronate monooxygenase" evidence="10">
    <location>
        <begin position="28"/>
        <end position="349"/>
    </location>
</feature>
<dbReference type="GO" id="GO:0009636">
    <property type="term" value="P:response to toxic substance"/>
    <property type="evidence" value="ECO:0007669"/>
    <property type="project" value="UniProtKB-KW"/>
</dbReference>
<evidence type="ECO:0000313" key="11">
    <source>
        <dbReference type="EMBL" id="GIG73691.1"/>
    </source>
</evidence>